<dbReference type="PANTHER" id="PTHR39200:SF1">
    <property type="entry name" value="AUTO-TRANSPORTER ADHESIN HEAD GIN DOMAIN-CONTAINING PROTEIN-RELATED"/>
    <property type="match status" value="1"/>
</dbReference>
<feature type="chain" id="PRO_5020681376" evidence="1">
    <location>
        <begin position="26"/>
        <end position="253"/>
    </location>
</feature>
<dbReference type="AlphaFoldDB" id="A0A4R6MVG2"/>
<proteinExistence type="predicted"/>
<name>A0A4R6MVG2_9BURK</name>
<keyword evidence="4" id="KW-1185">Reference proteome</keyword>
<organism evidence="3 4">
    <name type="scientific">Roseateles asaccharophilus</name>
    <dbReference type="NCBI Taxonomy" id="582607"/>
    <lineage>
        <taxon>Bacteria</taxon>
        <taxon>Pseudomonadati</taxon>
        <taxon>Pseudomonadota</taxon>
        <taxon>Betaproteobacteria</taxon>
        <taxon>Burkholderiales</taxon>
        <taxon>Sphaerotilaceae</taxon>
        <taxon>Roseateles</taxon>
    </lineage>
</organism>
<dbReference type="EMBL" id="SNXE01000009">
    <property type="protein sequence ID" value="TDP06393.1"/>
    <property type="molecule type" value="Genomic_DNA"/>
</dbReference>
<dbReference type="Proteomes" id="UP000295357">
    <property type="component" value="Unassembled WGS sequence"/>
</dbReference>
<feature type="domain" description="Putative auto-transporter adhesin head GIN" evidence="2">
    <location>
        <begin position="50"/>
        <end position="236"/>
    </location>
</feature>
<dbReference type="Pfam" id="PF10988">
    <property type="entry name" value="DUF2807"/>
    <property type="match status" value="1"/>
</dbReference>
<dbReference type="InterPro" id="IPR021255">
    <property type="entry name" value="DUF2807"/>
</dbReference>
<evidence type="ECO:0000313" key="3">
    <source>
        <dbReference type="EMBL" id="TDP06393.1"/>
    </source>
</evidence>
<sequence length="253" mass="26302">MIRSKTRRHLVLGALALGLGVSAQAWSWGNAERVDGNGEPVSESRTPGGFEALRLSGNFKLKVRQAGADTLEITADKNLLPYIETRVVESKGGLKTLEIAPKSGYRVSSRQPVQINVGMLVLRRLAVDGSGDVRVEGMKTPRLEVAVAGSGDVLISEFFGEEASFSVAGSGDIQAQGRVNALKVSVAGSGDVKAAELAADEVRVSVAGSGDVQVQANKQLKASIAGSGDVRYRGSAQISSSVAGSGTVKPLTR</sequence>
<protein>
    <submittedName>
        <fullName evidence="3">Putative autotransporter adhesin-like protein</fullName>
    </submittedName>
</protein>
<feature type="signal peptide" evidence="1">
    <location>
        <begin position="1"/>
        <end position="25"/>
    </location>
</feature>
<dbReference type="PANTHER" id="PTHR39200">
    <property type="entry name" value="HYPOTHETICAL EXPORTED PROTEIN"/>
    <property type="match status" value="1"/>
</dbReference>
<gene>
    <name evidence="3" type="ORF">DFR39_10966</name>
</gene>
<keyword evidence="1" id="KW-0732">Signal</keyword>
<evidence type="ECO:0000259" key="2">
    <source>
        <dbReference type="Pfam" id="PF10988"/>
    </source>
</evidence>
<reference evidence="3 4" key="1">
    <citation type="submission" date="2019-03" db="EMBL/GenBank/DDBJ databases">
        <title>Genomic Encyclopedia of Type Strains, Phase IV (KMG-IV): sequencing the most valuable type-strain genomes for metagenomic binning, comparative biology and taxonomic classification.</title>
        <authorList>
            <person name="Goeker M."/>
        </authorList>
    </citation>
    <scope>NUCLEOTIDE SEQUENCE [LARGE SCALE GENOMIC DNA]</scope>
    <source>
        <strain evidence="3 4">DSM 25082</strain>
    </source>
</reference>
<accession>A0A4R6MVG2</accession>
<evidence type="ECO:0000256" key="1">
    <source>
        <dbReference type="SAM" id="SignalP"/>
    </source>
</evidence>
<comment type="caution">
    <text evidence="3">The sequence shown here is derived from an EMBL/GenBank/DDBJ whole genome shotgun (WGS) entry which is preliminary data.</text>
</comment>
<dbReference type="RefSeq" id="WP_162849568.1">
    <property type="nucleotide sequence ID" value="NZ_JAUFPJ010000003.1"/>
</dbReference>
<dbReference type="Gene3D" id="2.160.20.120">
    <property type="match status" value="1"/>
</dbReference>
<evidence type="ECO:0000313" key="4">
    <source>
        <dbReference type="Proteomes" id="UP000295357"/>
    </source>
</evidence>